<dbReference type="NCBIfam" id="TIGR00171">
    <property type="entry name" value="leuD"/>
    <property type="match status" value="1"/>
</dbReference>
<comment type="catalytic activity">
    <reaction evidence="1">
        <text>(2R,3S)-3-isopropylmalate = (2S)-2-isopropylmalate</text>
        <dbReference type="Rhea" id="RHEA:32287"/>
        <dbReference type="ChEBI" id="CHEBI:1178"/>
        <dbReference type="ChEBI" id="CHEBI:35121"/>
        <dbReference type="EC" id="4.2.1.33"/>
    </reaction>
</comment>
<feature type="domain" description="Aconitase A/isopropylmalate dehydratase small subunit swivel" evidence="14">
    <location>
        <begin position="1"/>
        <end position="114"/>
    </location>
</feature>
<reference evidence="15" key="1">
    <citation type="submission" date="2024-05" db="EMBL/GenBank/DDBJ databases">
        <title>30 novel species of actinomycetes from the DSMZ collection.</title>
        <authorList>
            <person name="Nouioui I."/>
        </authorList>
    </citation>
    <scope>NUCLEOTIDE SEQUENCE</scope>
    <source>
        <strain evidence="15">DSM 3412</strain>
    </source>
</reference>
<keyword evidence="9" id="KW-0028">Amino-acid biosynthesis</keyword>
<dbReference type="InterPro" id="IPR050075">
    <property type="entry name" value="LeuD"/>
</dbReference>
<evidence type="ECO:0000256" key="5">
    <source>
        <dbReference type="ARBA" id="ARBA00011271"/>
    </source>
</evidence>
<comment type="caution">
    <text evidence="15">The sequence shown here is derived from an EMBL/GenBank/DDBJ whole genome shotgun (WGS) entry which is preliminary data.</text>
</comment>
<dbReference type="InterPro" id="IPR015928">
    <property type="entry name" value="Aconitase/3IPM_dehydase_swvl"/>
</dbReference>
<keyword evidence="16" id="KW-1185">Reference proteome</keyword>
<organism evidence="15 16">
    <name type="scientific">Streptomyces gottesmaniae</name>
    <dbReference type="NCBI Taxonomy" id="3075518"/>
    <lineage>
        <taxon>Bacteria</taxon>
        <taxon>Bacillati</taxon>
        <taxon>Actinomycetota</taxon>
        <taxon>Actinomycetes</taxon>
        <taxon>Kitasatosporales</taxon>
        <taxon>Streptomycetaceae</taxon>
        <taxon>Streptomyces</taxon>
    </lineage>
</organism>
<evidence type="ECO:0000256" key="11">
    <source>
        <dbReference type="ARBA" id="ARBA00023304"/>
    </source>
</evidence>
<dbReference type="GO" id="GO:0003861">
    <property type="term" value="F:3-isopropylmalate dehydratase activity"/>
    <property type="evidence" value="ECO:0007669"/>
    <property type="project" value="UniProtKB-EC"/>
</dbReference>
<dbReference type="CDD" id="cd01577">
    <property type="entry name" value="IPMI_Swivel"/>
    <property type="match status" value="1"/>
</dbReference>
<evidence type="ECO:0000256" key="6">
    <source>
        <dbReference type="ARBA" id="ARBA00011998"/>
    </source>
</evidence>
<comment type="function">
    <text evidence="2">Catalyzes the isomerization between 2-isopropylmalate and 3-isopropylmalate, via the formation of 2-isopropylmaleate.</text>
</comment>
<comment type="pathway">
    <text evidence="3">Amino-acid biosynthesis; L-leucine biosynthesis; L-leucine from 3-methyl-2-oxobutanoate: step 2/4.</text>
</comment>
<keyword evidence="10 15" id="KW-0456">Lyase</keyword>
<evidence type="ECO:0000256" key="12">
    <source>
        <dbReference type="ARBA" id="ARBA00031631"/>
    </source>
</evidence>
<accession>A0ABU2YW35</accession>
<dbReference type="PANTHER" id="PTHR43345:SF5">
    <property type="entry name" value="3-ISOPROPYLMALATE DEHYDRATASE SMALL SUBUNIT"/>
    <property type="match status" value="1"/>
</dbReference>
<evidence type="ECO:0000256" key="1">
    <source>
        <dbReference type="ARBA" id="ARBA00000491"/>
    </source>
</evidence>
<evidence type="ECO:0000256" key="8">
    <source>
        <dbReference type="ARBA" id="ARBA00022430"/>
    </source>
</evidence>
<keyword evidence="8" id="KW-0432">Leucine biosynthesis</keyword>
<dbReference type="InterPro" id="IPR000573">
    <property type="entry name" value="AconitaseA/IPMdHydase_ssu_swvl"/>
</dbReference>
<evidence type="ECO:0000256" key="9">
    <source>
        <dbReference type="ARBA" id="ARBA00022605"/>
    </source>
</evidence>
<evidence type="ECO:0000256" key="13">
    <source>
        <dbReference type="ARBA" id="ARBA00033368"/>
    </source>
</evidence>
<dbReference type="Pfam" id="PF00694">
    <property type="entry name" value="Aconitase_C"/>
    <property type="match status" value="1"/>
</dbReference>
<dbReference type="PANTHER" id="PTHR43345">
    <property type="entry name" value="3-ISOPROPYLMALATE DEHYDRATASE SMALL SUBUNIT 2-RELATED-RELATED"/>
    <property type="match status" value="1"/>
</dbReference>
<evidence type="ECO:0000313" key="16">
    <source>
        <dbReference type="Proteomes" id="UP001180737"/>
    </source>
</evidence>
<dbReference type="SUPFAM" id="SSF52016">
    <property type="entry name" value="LeuD/IlvD-like"/>
    <property type="match status" value="1"/>
</dbReference>
<evidence type="ECO:0000313" key="15">
    <source>
        <dbReference type="EMBL" id="MDT0568527.1"/>
    </source>
</evidence>
<evidence type="ECO:0000256" key="4">
    <source>
        <dbReference type="ARBA" id="ARBA00009845"/>
    </source>
</evidence>
<evidence type="ECO:0000259" key="14">
    <source>
        <dbReference type="Pfam" id="PF00694"/>
    </source>
</evidence>
<sequence length="202" mass="22818">MTPLITHTGIAVPLRRDNVDTDQLYPAQRILNAPQTRTGHADALMADWREDPDFVLNKPAYDGASVLVAGRDFGTGSSREWAVWALADYGFRVVLAPRFGDIFRGNTAENGLVAGEMSEADIEELWVRLEDAPGSRIEVDLERRTVRCGQSRYDFGYPEHFRQRVMRGLDEIALTLEHAAEIEDFEAQRRVTMPRVTDRAAR</sequence>
<gene>
    <name evidence="15" type="primary">leuD</name>
    <name evidence="15" type="ORF">RM704_13790</name>
</gene>
<dbReference type="EC" id="4.2.1.33" evidence="6"/>
<dbReference type="Gene3D" id="3.20.19.10">
    <property type="entry name" value="Aconitase, domain 4"/>
    <property type="match status" value="1"/>
</dbReference>
<evidence type="ECO:0000256" key="2">
    <source>
        <dbReference type="ARBA" id="ARBA00002695"/>
    </source>
</evidence>
<dbReference type="RefSeq" id="WP_033531014.1">
    <property type="nucleotide sequence ID" value="NZ_JAVRFJ010000010.1"/>
</dbReference>
<dbReference type="EMBL" id="JAVRFJ010000010">
    <property type="protein sequence ID" value="MDT0568527.1"/>
    <property type="molecule type" value="Genomic_DNA"/>
</dbReference>
<name>A0ABU2YW35_9ACTN</name>
<dbReference type="Proteomes" id="UP001180737">
    <property type="component" value="Unassembled WGS sequence"/>
</dbReference>
<protein>
    <recommendedName>
        <fullName evidence="7">3-isopropylmalate dehydratase small subunit</fullName>
        <ecNumber evidence="6">4.2.1.33</ecNumber>
    </recommendedName>
    <alternativeName>
        <fullName evidence="12">Alpha-IPM isomerase</fullName>
    </alternativeName>
    <alternativeName>
        <fullName evidence="13">Isopropylmalate isomerase</fullName>
    </alternativeName>
</protein>
<comment type="subunit">
    <text evidence="5">Heterodimer of LeuC and LeuD.</text>
</comment>
<evidence type="ECO:0000256" key="7">
    <source>
        <dbReference type="ARBA" id="ARBA00017233"/>
    </source>
</evidence>
<keyword evidence="11" id="KW-0100">Branched-chain amino acid biosynthesis</keyword>
<proteinExistence type="inferred from homology"/>
<evidence type="ECO:0000256" key="3">
    <source>
        <dbReference type="ARBA" id="ARBA00004729"/>
    </source>
</evidence>
<dbReference type="InterPro" id="IPR004431">
    <property type="entry name" value="3-IsopropMal_deHydase_ssu"/>
</dbReference>
<comment type="similarity">
    <text evidence="4">Belongs to the LeuD family. LeuD type 1 subfamily.</text>
</comment>
<evidence type="ECO:0000256" key="10">
    <source>
        <dbReference type="ARBA" id="ARBA00023239"/>
    </source>
</evidence>
<dbReference type="NCBIfam" id="NF002458">
    <property type="entry name" value="PRK01641.1"/>
    <property type="match status" value="1"/>
</dbReference>
<dbReference type="InterPro" id="IPR033940">
    <property type="entry name" value="IPMI_Swivel"/>
</dbReference>